<dbReference type="GO" id="GO:0003735">
    <property type="term" value="F:structural constituent of ribosome"/>
    <property type="evidence" value="ECO:0007669"/>
    <property type="project" value="InterPro"/>
</dbReference>
<dbReference type="KEGG" id="pdic:114505675"/>
<dbReference type="SMART" id="SM01397">
    <property type="entry name" value="Ribosomal_S3Ae"/>
    <property type="match status" value="1"/>
</dbReference>
<dbReference type="GO" id="GO:1990904">
    <property type="term" value="C:ribonucleoprotein complex"/>
    <property type="evidence" value="ECO:0007669"/>
    <property type="project" value="UniProtKB-KW"/>
</dbReference>
<dbReference type="RefSeq" id="XP_035872307.1">
    <property type="nucleotide sequence ID" value="XM_036016414.1"/>
</dbReference>
<dbReference type="GeneID" id="114505675"/>
<organism evidence="5 6">
    <name type="scientific">Phyllostomus discolor</name>
    <name type="common">pale spear-nosed bat</name>
    <dbReference type="NCBI Taxonomy" id="89673"/>
    <lineage>
        <taxon>Eukaryota</taxon>
        <taxon>Metazoa</taxon>
        <taxon>Chordata</taxon>
        <taxon>Craniata</taxon>
        <taxon>Vertebrata</taxon>
        <taxon>Euteleostomi</taxon>
        <taxon>Mammalia</taxon>
        <taxon>Eutheria</taxon>
        <taxon>Laurasiatheria</taxon>
        <taxon>Chiroptera</taxon>
        <taxon>Yangochiroptera</taxon>
        <taxon>Phyllostomidae</taxon>
        <taxon>Phyllostominae</taxon>
        <taxon>Phyllostomus</taxon>
    </lineage>
</organism>
<evidence type="ECO:0000256" key="4">
    <source>
        <dbReference type="SAM" id="MobiDB-lite"/>
    </source>
</evidence>
<keyword evidence="1" id="KW-0963">Cytoplasm</keyword>
<evidence type="ECO:0000256" key="3">
    <source>
        <dbReference type="ARBA" id="ARBA00023274"/>
    </source>
</evidence>
<dbReference type="GO" id="GO:0006412">
    <property type="term" value="P:translation"/>
    <property type="evidence" value="ECO:0007669"/>
    <property type="project" value="InterPro"/>
</dbReference>
<dbReference type="GO" id="GO:0005840">
    <property type="term" value="C:ribosome"/>
    <property type="evidence" value="ECO:0007669"/>
    <property type="project" value="UniProtKB-KW"/>
</dbReference>
<name>A0A7E6CZH5_9CHIR</name>
<proteinExistence type="predicted"/>
<gene>
    <name evidence="6" type="primary">LOC114505675</name>
</gene>
<dbReference type="AlphaFoldDB" id="A0A7E6CZH5"/>
<feature type="region of interest" description="Disordered" evidence="4">
    <location>
        <begin position="1"/>
        <end position="22"/>
    </location>
</feature>
<dbReference type="PANTHER" id="PTHR11830">
    <property type="entry name" value="40S RIBOSOMAL PROTEIN S3A"/>
    <property type="match status" value="1"/>
</dbReference>
<evidence type="ECO:0000313" key="6">
    <source>
        <dbReference type="RefSeq" id="XP_035872307.1"/>
    </source>
</evidence>
<evidence type="ECO:0000256" key="1">
    <source>
        <dbReference type="ARBA" id="ARBA00022490"/>
    </source>
</evidence>
<evidence type="ECO:0000256" key="2">
    <source>
        <dbReference type="ARBA" id="ARBA00022980"/>
    </source>
</evidence>
<dbReference type="Pfam" id="PF01015">
    <property type="entry name" value="Ribosomal_S3Ae"/>
    <property type="match status" value="1"/>
</dbReference>
<protein>
    <submittedName>
        <fullName evidence="6">40S ribosomal protein S3a-like</fullName>
    </submittedName>
</protein>
<reference evidence="6" key="1">
    <citation type="submission" date="2025-08" db="UniProtKB">
        <authorList>
            <consortium name="RefSeq"/>
        </authorList>
    </citation>
    <scope>IDENTIFICATION</scope>
    <source>
        <tissue evidence="6">Muscle</tissue>
    </source>
</reference>
<keyword evidence="5" id="KW-1185">Reference proteome</keyword>
<dbReference type="InParanoid" id="A0A7E6CZH5"/>
<sequence length="180" mass="20498">MGLGKNKCLTKGNEKGTKKKGVGPISKKDWCHVDAPAMFNIRNIGKTLVTRTQGIKIAPDGFRGHVFEVNLADLQNDEDVFRKSKLTTEDVKSKNCFTKFHGMFIPCDKMCSMVKKWWPMMDAIVNVKTTEHYLFHLFCAGFTKKFHRSGKTLTLSAKRTAKSGKRQWKLLIEVQTNDLK</sequence>
<dbReference type="Proteomes" id="UP000504628">
    <property type="component" value="Chromosome X"/>
</dbReference>
<dbReference type="InterPro" id="IPR001593">
    <property type="entry name" value="Ribosomal_eS1"/>
</dbReference>
<evidence type="ECO:0000313" key="5">
    <source>
        <dbReference type="Proteomes" id="UP000504628"/>
    </source>
</evidence>
<keyword evidence="2" id="KW-0689">Ribosomal protein</keyword>
<dbReference type="OrthoDB" id="9834376at2759"/>
<accession>A0A7E6CZH5</accession>
<keyword evidence="3" id="KW-0687">Ribonucleoprotein</keyword>